<organism evidence="1 2">
    <name type="scientific">Puccinia striiformis f. sp. tritici</name>
    <dbReference type="NCBI Taxonomy" id="168172"/>
    <lineage>
        <taxon>Eukaryota</taxon>
        <taxon>Fungi</taxon>
        <taxon>Dikarya</taxon>
        <taxon>Basidiomycota</taxon>
        <taxon>Pucciniomycotina</taxon>
        <taxon>Pucciniomycetes</taxon>
        <taxon>Pucciniales</taxon>
        <taxon>Pucciniaceae</taxon>
        <taxon>Puccinia</taxon>
    </lineage>
</organism>
<sequence length="75" mass="8156">MSREGSEITFSPNFRQGPGDCVFREVDSISSIVEVAKERGVGSARFYKGTLSQKGTEGMKQQGGESKQDLKQVAL</sequence>
<name>A0ACC0ED30_9BASI</name>
<dbReference type="Proteomes" id="UP001060170">
    <property type="component" value="Chromosome 8"/>
</dbReference>
<reference evidence="1 2" key="3">
    <citation type="journal article" date="2022" name="Microbiol. Spectr.">
        <title>Folding features and dynamics of 3D genome architecture in plant fungal pathogens.</title>
        <authorList>
            <person name="Xia C."/>
        </authorList>
    </citation>
    <scope>NUCLEOTIDE SEQUENCE [LARGE SCALE GENOMIC DNA]</scope>
    <source>
        <strain evidence="1 2">93-210</strain>
    </source>
</reference>
<evidence type="ECO:0000313" key="2">
    <source>
        <dbReference type="Proteomes" id="UP001060170"/>
    </source>
</evidence>
<accession>A0ACC0ED30</accession>
<reference evidence="2" key="1">
    <citation type="journal article" date="2018" name="BMC Genomics">
        <title>Genomic insights into host adaptation between the wheat stripe rust pathogen (Puccinia striiformis f. sp. tritici) and the barley stripe rust pathogen (Puccinia striiformis f. sp. hordei).</title>
        <authorList>
            <person name="Xia C."/>
            <person name="Wang M."/>
            <person name="Yin C."/>
            <person name="Cornejo O.E."/>
            <person name="Hulbert S.H."/>
            <person name="Chen X."/>
        </authorList>
    </citation>
    <scope>NUCLEOTIDE SEQUENCE [LARGE SCALE GENOMIC DNA]</scope>
    <source>
        <strain evidence="2">93-210</strain>
    </source>
</reference>
<gene>
    <name evidence="1" type="ORF">MJO28_008752</name>
</gene>
<comment type="caution">
    <text evidence="1">The sequence shown here is derived from an EMBL/GenBank/DDBJ whole genome shotgun (WGS) entry which is preliminary data.</text>
</comment>
<reference evidence="2" key="2">
    <citation type="journal article" date="2018" name="Mol. Plant Microbe Interact.">
        <title>Genome sequence resources for the wheat stripe rust pathogen (Puccinia striiformis f. sp. tritici) and the barley stripe rust pathogen (Puccinia striiformis f. sp. hordei).</title>
        <authorList>
            <person name="Xia C."/>
            <person name="Wang M."/>
            <person name="Yin C."/>
            <person name="Cornejo O.E."/>
            <person name="Hulbert S.H."/>
            <person name="Chen X."/>
        </authorList>
    </citation>
    <scope>NUCLEOTIDE SEQUENCE [LARGE SCALE GENOMIC DNA]</scope>
    <source>
        <strain evidence="2">93-210</strain>
    </source>
</reference>
<proteinExistence type="predicted"/>
<protein>
    <submittedName>
        <fullName evidence="1">Uncharacterized protein</fullName>
    </submittedName>
</protein>
<dbReference type="EMBL" id="CM045872">
    <property type="protein sequence ID" value="KAI7949931.1"/>
    <property type="molecule type" value="Genomic_DNA"/>
</dbReference>
<keyword evidence="2" id="KW-1185">Reference proteome</keyword>
<evidence type="ECO:0000313" key="1">
    <source>
        <dbReference type="EMBL" id="KAI7949931.1"/>
    </source>
</evidence>